<feature type="coiled-coil region" evidence="1">
    <location>
        <begin position="508"/>
        <end position="535"/>
    </location>
</feature>
<feature type="non-terminal residue" evidence="2">
    <location>
        <position position="1"/>
    </location>
</feature>
<reference evidence="2" key="1">
    <citation type="journal article" date="2015" name="Nature">
        <title>Complex archaea that bridge the gap between prokaryotes and eukaryotes.</title>
        <authorList>
            <person name="Spang A."/>
            <person name="Saw J.H."/>
            <person name="Jorgensen S.L."/>
            <person name="Zaremba-Niedzwiedzka K."/>
            <person name="Martijn J."/>
            <person name="Lind A.E."/>
            <person name="van Eijk R."/>
            <person name="Schleper C."/>
            <person name="Guy L."/>
            <person name="Ettema T.J."/>
        </authorList>
    </citation>
    <scope>NUCLEOTIDE SEQUENCE</scope>
</reference>
<evidence type="ECO:0000256" key="1">
    <source>
        <dbReference type="SAM" id="Coils"/>
    </source>
</evidence>
<dbReference type="AlphaFoldDB" id="A0A0F9HPF3"/>
<name>A0A0F9HPF3_9ZZZZ</name>
<accession>A0A0F9HPF3</accession>
<comment type="caution">
    <text evidence="2">The sequence shown here is derived from an EMBL/GenBank/DDBJ whole genome shotgun (WGS) entry which is preliminary data.</text>
</comment>
<dbReference type="EMBL" id="LAZR01023881">
    <property type="protein sequence ID" value="KKL77002.1"/>
    <property type="molecule type" value="Genomic_DNA"/>
</dbReference>
<sequence>KKSDLLEDAKNEEEAIEEVTQKVLTNERITKDLFAINAPNFENNVTNHIKDILEEIRKMTDEQRKKILLNKKLKIIDAQLKVMLVRGKEIFNKLILRTKRKEITIPKHASPLRHAAAIILAVSLSNEDIPKLSGSGLATMIGASSNKVNNLYNLWYKGFAPKSDFNFQSAKLGRKPIFLYFFEQLIDTEINLIEFISHLERINTLKLVSRLKKIIINAKKQKTLDSLTNTSLSMNFTAKEQNLLKQLTERQIKDLQYLVNNYSDTFDKYFFDLVEMIKLLMISNKSHKIISADFSIAHFVRFLMEKGIDFLSWKRLEKLIGAIFRFLKNTKYSYLFPAQMHSEKIITYEEGRPDLVQRKIVGRRIKLYAMRYIYNGRYFEKGIAKCTECVREGFTINTSIPRAAAKEFHHKIMRMEGYTVNELYALFTEDRGNPYFLPDLIERMEREGVIVRCKAHHQIIHSHRFNNFKKLISWENIPREFPQDIFDLPADIIHILVWISVNSFPLPLLLRQEDLEKLEEEGEEASEEINIIATEEKISETKYATTYGVIYFLQKKYIIDRIYGGICSACGEFNTREHLPSFDFNHLYEVLYELGEISLKDRELYKKMKKKVIRMLYTSTRPCSEIVKELEREQGGYICCNCHVVIHTDLSLINKIYDDQNIIRKIVMDKENVIKKYRNNLIDSTESNKDPLRAEIARSYSYWAYLEALYIITNGK</sequence>
<feature type="non-terminal residue" evidence="2">
    <location>
        <position position="716"/>
    </location>
</feature>
<gene>
    <name evidence="2" type="ORF">LCGC14_2039250</name>
</gene>
<organism evidence="2">
    <name type="scientific">marine sediment metagenome</name>
    <dbReference type="NCBI Taxonomy" id="412755"/>
    <lineage>
        <taxon>unclassified sequences</taxon>
        <taxon>metagenomes</taxon>
        <taxon>ecological metagenomes</taxon>
    </lineage>
</organism>
<protein>
    <submittedName>
        <fullName evidence="2">Uncharacterized protein</fullName>
    </submittedName>
</protein>
<proteinExistence type="predicted"/>
<evidence type="ECO:0000313" key="2">
    <source>
        <dbReference type="EMBL" id="KKL77002.1"/>
    </source>
</evidence>
<keyword evidence="1" id="KW-0175">Coiled coil</keyword>